<keyword evidence="2" id="KW-1185">Reference proteome</keyword>
<protein>
    <submittedName>
        <fullName evidence="1">Uncharacterized protein</fullName>
    </submittedName>
</protein>
<name>A0A0M8ZRH6_9HYME</name>
<gene>
    <name evidence="1" type="ORF">WN51_05185</name>
</gene>
<evidence type="ECO:0000313" key="1">
    <source>
        <dbReference type="EMBL" id="KOX69630.1"/>
    </source>
</evidence>
<proteinExistence type="predicted"/>
<evidence type="ECO:0000313" key="2">
    <source>
        <dbReference type="Proteomes" id="UP000053105"/>
    </source>
</evidence>
<reference evidence="1 2" key="1">
    <citation type="submission" date="2015-07" db="EMBL/GenBank/DDBJ databases">
        <title>The genome of Melipona quadrifasciata.</title>
        <authorList>
            <person name="Pan H."/>
            <person name="Kapheim K."/>
        </authorList>
    </citation>
    <scope>NUCLEOTIDE SEQUENCE [LARGE SCALE GENOMIC DNA]</scope>
    <source>
        <strain evidence="1">0111107301</strain>
        <tissue evidence="1">Whole body</tissue>
    </source>
</reference>
<dbReference type="EMBL" id="KQ435885">
    <property type="protein sequence ID" value="KOX69630.1"/>
    <property type="molecule type" value="Genomic_DNA"/>
</dbReference>
<dbReference type="AlphaFoldDB" id="A0A0M8ZRH6"/>
<dbReference type="Proteomes" id="UP000053105">
    <property type="component" value="Unassembled WGS sequence"/>
</dbReference>
<sequence length="87" mass="9863">MEDWRWNGAIIIKPRRTRVSFLIASVRVHAQVCGEKMISALDGRGEGAATENRRINTAGIYYRDKRGNLHRAKITGRVAWFGQHAEA</sequence>
<organism evidence="1 2">
    <name type="scientific">Melipona quadrifasciata</name>
    <dbReference type="NCBI Taxonomy" id="166423"/>
    <lineage>
        <taxon>Eukaryota</taxon>
        <taxon>Metazoa</taxon>
        <taxon>Ecdysozoa</taxon>
        <taxon>Arthropoda</taxon>
        <taxon>Hexapoda</taxon>
        <taxon>Insecta</taxon>
        <taxon>Pterygota</taxon>
        <taxon>Neoptera</taxon>
        <taxon>Endopterygota</taxon>
        <taxon>Hymenoptera</taxon>
        <taxon>Apocrita</taxon>
        <taxon>Aculeata</taxon>
        <taxon>Apoidea</taxon>
        <taxon>Anthophila</taxon>
        <taxon>Apidae</taxon>
        <taxon>Melipona</taxon>
    </lineage>
</organism>
<accession>A0A0M8ZRH6</accession>